<gene>
    <name evidence="8" type="ORF">CSOJ01_09761</name>
</gene>
<dbReference type="GO" id="GO:0016020">
    <property type="term" value="C:membrane"/>
    <property type="evidence" value="ECO:0007669"/>
    <property type="project" value="UniProtKB-SubCell"/>
</dbReference>
<organism evidence="8 9">
    <name type="scientific">Colletotrichum sojae</name>
    <dbReference type="NCBI Taxonomy" id="2175907"/>
    <lineage>
        <taxon>Eukaryota</taxon>
        <taxon>Fungi</taxon>
        <taxon>Dikarya</taxon>
        <taxon>Ascomycota</taxon>
        <taxon>Pezizomycotina</taxon>
        <taxon>Sordariomycetes</taxon>
        <taxon>Hypocreomycetidae</taxon>
        <taxon>Glomerellales</taxon>
        <taxon>Glomerellaceae</taxon>
        <taxon>Colletotrichum</taxon>
        <taxon>Colletotrichum orchidearum species complex</taxon>
    </lineage>
</organism>
<keyword evidence="4 6" id="KW-0472">Membrane</keyword>
<feature type="region of interest" description="Disordered" evidence="5">
    <location>
        <begin position="225"/>
        <end position="295"/>
    </location>
</feature>
<dbReference type="EMBL" id="WIGN01000192">
    <property type="protein sequence ID" value="KAF6805055.1"/>
    <property type="molecule type" value="Genomic_DNA"/>
</dbReference>
<comment type="caution">
    <text evidence="8">The sequence shown here is derived from an EMBL/GenBank/DDBJ whole genome shotgun (WGS) entry which is preliminary data.</text>
</comment>
<evidence type="ECO:0000256" key="2">
    <source>
        <dbReference type="ARBA" id="ARBA00022692"/>
    </source>
</evidence>
<protein>
    <recommendedName>
        <fullName evidence="7">MARVEL domain-containing protein</fullName>
    </recommendedName>
</protein>
<sequence>MDTTSQPQPHPQPRSPIPAPAWILALRAAQVFLSIIILGLAGAIIHWVYLDELGFAVAVSLFTWIITAYALLTTLLPSLRKGYNTYAVLALDFFLTILWLAAMGSSAAKRAAFVVPVNASCTSDGSTVNSGTCSIYRRGTVVVMGKGALAMFAAVAGLSALEFIAFGVTFGWTLVKFLRLRKGKSDVTGGTAEQGGVQMEAKQPLYSTTAYPEQTQAQYVPQQQQYQQYQEMPGQQQQQFTQPQGGFEQQHYQQHQQYQQHPQGPGQPYSPSPVSASNSPPPQQGYTGYPPQELR</sequence>
<dbReference type="PANTHER" id="PTHR37451">
    <property type="entry name" value="MARVEL DOMAIN"/>
    <property type="match status" value="1"/>
</dbReference>
<evidence type="ECO:0000313" key="8">
    <source>
        <dbReference type="EMBL" id="KAF6805055.1"/>
    </source>
</evidence>
<evidence type="ECO:0000256" key="5">
    <source>
        <dbReference type="SAM" id="MobiDB-lite"/>
    </source>
</evidence>
<feature type="transmembrane region" description="Helical" evidence="6">
    <location>
        <begin position="21"/>
        <end position="49"/>
    </location>
</feature>
<feature type="transmembrane region" description="Helical" evidence="6">
    <location>
        <begin position="148"/>
        <end position="175"/>
    </location>
</feature>
<dbReference type="InterPro" id="IPR008253">
    <property type="entry name" value="Marvel"/>
</dbReference>
<dbReference type="PANTHER" id="PTHR37451:SF4">
    <property type="entry name" value="MARVEL DOMAIN-CONTAINING PROTEIN"/>
    <property type="match status" value="1"/>
</dbReference>
<reference evidence="8 9" key="1">
    <citation type="journal article" date="2020" name="Phytopathology">
        <title>Genome Sequence Resources of Colletotrichum truncatum, C. plurivorum, C. musicola, and C. sojae: Four Species Pathogenic to Soybean (Glycine max).</title>
        <authorList>
            <person name="Rogerio F."/>
            <person name="Boufleur T.R."/>
            <person name="Ciampi-Guillardi M."/>
            <person name="Sukno S.A."/>
            <person name="Thon M.R."/>
            <person name="Massola Junior N.S."/>
            <person name="Baroncelli R."/>
        </authorList>
    </citation>
    <scope>NUCLEOTIDE SEQUENCE [LARGE SCALE GENOMIC DNA]</scope>
    <source>
        <strain evidence="8 9">LFN0009</strain>
    </source>
</reference>
<name>A0A8H6MR21_9PEZI</name>
<evidence type="ECO:0000256" key="1">
    <source>
        <dbReference type="ARBA" id="ARBA00004141"/>
    </source>
</evidence>
<feature type="transmembrane region" description="Helical" evidence="6">
    <location>
        <begin position="55"/>
        <end position="76"/>
    </location>
</feature>
<feature type="transmembrane region" description="Helical" evidence="6">
    <location>
        <begin position="83"/>
        <end position="102"/>
    </location>
</feature>
<keyword evidence="3 6" id="KW-1133">Transmembrane helix</keyword>
<comment type="subcellular location">
    <subcellularLocation>
        <location evidence="1">Membrane</location>
        <topology evidence="1">Multi-pass membrane protein</topology>
    </subcellularLocation>
</comment>
<accession>A0A8H6MR21</accession>
<evidence type="ECO:0000256" key="6">
    <source>
        <dbReference type="SAM" id="Phobius"/>
    </source>
</evidence>
<dbReference type="Proteomes" id="UP000652219">
    <property type="component" value="Unassembled WGS sequence"/>
</dbReference>
<evidence type="ECO:0000256" key="4">
    <source>
        <dbReference type="ARBA" id="ARBA00023136"/>
    </source>
</evidence>
<keyword evidence="9" id="KW-1185">Reference proteome</keyword>
<dbReference type="Pfam" id="PF01284">
    <property type="entry name" value="MARVEL"/>
    <property type="match status" value="1"/>
</dbReference>
<proteinExistence type="predicted"/>
<evidence type="ECO:0000313" key="9">
    <source>
        <dbReference type="Proteomes" id="UP000652219"/>
    </source>
</evidence>
<feature type="domain" description="MARVEL" evidence="7">
    <location>
        <begin position="24"/>
        <end position="135"/>
    </location>
</feature>
<evidence type="ECO:0000259" key="7">
    <source>
        <dbReference type="Pfam" id="PF01284"/>
    </source>
</evidence>
<evidence type="ECO:0000256" key="3">
    <source>
        <dbReference type="ARBA" id="ARBA00022989"/>
    </source>
</evidence>
<dbReference type="AlphaFoldDB" id="A0A8H6MR21"/>
<keyword evidence="2 6" id="KW-0812">Transmembrane</keyword>